<dbReference type="InterPro" id="IPR050640">
    <property type="entry name" value="Bact_2-comp_sensor_kinase"/>
</dbReference>
<evidence type="ECO:0000256" key="2">
    <source>
        <dbReference type="SAM" id="Phobius"/>
    </source>
</evidence>
<dbReference type="SUPFAM" id="SSF55874">
    <property type="entry name" value="ATPase domain of HSP90 chaperone/DNA topoisomerase II/histidine kinase"/>
    <property type="match status" value="1"/>
</dbReference>
<reference evidence="4" key="1">
    <citation type="journal article" date="2014" name="Int. J. Syst. Evol. Microbiol.">
        <title>Complete genome sequence of Corynebacterium casei LMG S-19264T (=DSM 44701T), isolated from a smear-ripened cheese.</title>
        <authorList>
            <consortium name="US DOE Joint Genome Institute (JGI-PGF)"/>
            <person name="Walter F."/>
            <person name="Albersmeier A."/>
            <person name="Kalinowski J."/>
            <person name="Ruckert C."/>
        </authorList>
    </citation>
    <scope>NUCLEOTIDE SEQUENCE</scope>
    <source>
        <strain evidence="4">CGMCC 1.15448</strain>
    </source>
</reference>
<evidence type="ECO:0000256" key="1">
    <source>
        <dbReference type="SAM" id="Coils"/>
    </source>
</evidence>
<accession>A0A8J2U8B7</accession>
<dbReference type="Gene3D" id="3.30.565.10">
    <property type="entry name" value="Histidine kinase-like ATPase, C-terminal domain"/>
    <property type="match status" value="1"/>
</dbReference>
<dbReference type="Proteomes" id="UP000607559">
    <property type="component" value="Unassembled WGS sequence"/>
</dbReference>
<feature type="domain" description="Signal transduction histidine kinase internal region" evidence="3">
    <location>
        <begin position="146"/>
        <end position="224"/>
    </location>
</feature>
<feature type="transmembrane region" description="Helical" evidence="2">
    <location>
        <begin position="36"/>
        <end position="56"/>
    </location>
</feature>
<keyword evidence="2" id="KW-0812">Transmembrane</keyword>
<dbReference type="EMBL" id="BMJC01000001">
    <property type="protein sequence ID" value="GGA85849.1"/>
    <property type="molecule type" value="Genomic_DNA"/>
</dbReference>
<dbReference type="GO" id="GO:0016020">
    <property type="term" value="C:membrane"/>
    <property type="evidence" value="ECO:0007669"/>
    <property type="project" value="InterPro"/>
</dbReference>
<evidence type="ECO:0000313" key="5">
    <source>
        <dbReference type="Proteomes" id="UP000607559"/>
    </source>
</evidence>
<organism evidence="4 5">
    <name type="scientific">Puia dinghuensis</name>
    <dbReference type="NCBI Taxonomy" id="1792502"/>
    <lineage>
        <taxon>Bacteria</taxon>
        <taxon>Pseudomonadati</taxon>
        <taxon>Bacteroidota</taxon>
        <taxon>Chitinophagia</taxon>
        <taxon>Chitinophagales</taxon>
        <taxon>Chitinophagaceae</taxon>
        <taxon>Puia</taxon>
    </lineage>
</organism>
<feature type="transmembrane region" description="Helical" evidence="2">
    <location>
        <begin position="106"/>
        <end position="126"/>
    </location>
</feature>
<dbReference type="PANTHER" id="PTHR34220:SF7">
    <property type="entry name" value="SENSOR HISTIDINE KINASE YPDA"/>
    <property type="match status" value="1"/>
</dbReference>
<feature type="coiled-coil region" evidence="1">
    <location>
        <begin position="127"/>
        <end position="154"/>
    </location>
</feature>
<protein>
    <recommendedName>
        <fullName evidence="3">Signal transduction histidine kinase internal region domain-containing protein</fullName>
    </recommendedName>
</protein>
<evidence type="ECO:0000259" key="3">
    <source>
        <dbReference type="Pfam" id="PF06580"/>
    </source>
</evidence>
<feature type="transmembrane region" description="Helical" evidence="2">
    <location>
        <begin position="68"/>
        <end position="86"/>
    </location>
</feature>
<evidence type="ECO:0000313" key="4">
    <source>
        <dbReference type="EMBL" id="GGA85849.1"/>
    </source>
</evidence>
<keyword evidence="2" id="KW-0472">Membrane</keyword>
<keyword evidence="1" id="KW-0175">Coiled coil</keyword>
<keyword evidence="5" id="KW-1185">Reference proteome</keyword>
<dbReference type="RefSeq" id="WP_188928437.1">
    <property type="nucleotide sequence ID" value="NZ_BMJC01000001.1"/>
</dbReference>
<dbReference type="PANTHER" id="PTHR34220">
    <property type="entry name" value="SENSOR HISTIDINE KINASE YPDA"/>
    <property type="match status" value="1"/>
</dbReference>
<name>A0A8J2U8B7_9BACT</name>
<dbReference type="AlphaFoldDB" id="A0A8J2U8B7"/>
<dbReference type="InterPro" id="IPR010559">
    <property type="entry name" value="Sig_transdc_His_kin_internal"/>
</dbReference>
<proteinExistence type="predicted"/>
<dbReference type="InterPro" id="IPR036890">
    <property type="entry name" value="HATPase_C_sf"/>
</dbReference>
<dbReference type="GO" id="GO:0000155">
    <property type="term" value="F:phosphorelay sensor kinase activity"/>
    <property type="evidence" value="ECO:0007669"/>
    <property type="project" value="InterPro"/>
</dbReference>
<feature type="transmembrane region" description="Helical" evidence="2">
    <location>
        <begin position="7"/>
        <end position="24"/>
    </location>
</feature>
<gene>
    <name evidence="4" type="ORF">GCM10011511_06130</name>
</gene>
<reference evidence="4" key="2">
    <citation type="submission" date="2020-09" db="EMBL/GenBank/DDBJ databases">
        <authorList>
            <person name="Sun Q."/>
            <person name="Zhou Y."/>
        </authorList>
    </citation>
    <scope>NUCLEOTIDE SEQUENCE</scope>
    <source>
        <strain evidence="4">CGMCC 1.15448</strain>
    </source>
</reference>
<keyword evidence="2" id="KW-1133">Transmembrane helix</keyword>
<dbReference type="Pfam" id="PF06580">
    <property type="entry name" value="His_kinase"/>
    <property type="match status" value="1"/>
</dbReference>
<sequence length="337" mass="39809">MTINYKLIIQVLIWSILLLLPYLISSPANQYSIGVIPGPLFTIVTVVHMGLFYTHSLYLYPRFFNRRYWWLYILSVLVLLWLSLWLKFSITETWFPAVLKHHRESYGFLIGGSIDIYFISIAYSRIMQRIQLERRQKELQAAQLATELKFMRSQISPHFLFNVLTNLVSLARKKSEQLEPSLIMLSDLMRYMLYDTQGKKVELRTEIEYLNNYIELQKLRFGNEVIVDTHIEANGWEQHYTIEPMLLIPFVENAFKHGVSSLSQPRIVVRLSVKDEWMHFDVRNTFDEGFSAGKEENTGLGLNNVRTRLNLLYPKDHTLTVRKEDNWFHIILTLKLI</sequence>
<comment type="caution">
    <text evidence="4">The sequence shown here is derived from an EMBL/GenBank/DDBJ whole genome shotgun (WGS) entry which is preliminary data.</text>
</comment>